<keyword evidence="6" id="KW-1185">Reference proteome</keyword>
<evidence type="ECO:0000256" key="2">
    <source>
        <dbReference type="ARBA" id="ARBA00022801"/>
    </source>
</evidence>
<name>A0A1G8QSE2_9RHOB</name>
<evidence type="ECO:0000313" key="5">
    <source>
        <dbReference type="EMBL" id="SDJ07090.1"/>
    </source>
</evidence>
<dbReference type="PROSITE" id="PS01174">
    <property type="entry name" value="LIPASE_GDXG_SER"/>
    <property type="match status" value="1"/>
</dbReference>
<keyword evidence="2" id="KW-0378">Hydrolase</keyword>
<feature type="domain" description="Alpha/beta hydrolase fold-3" evidence="4">
    <location>
        <begin position="78"/>
        <end position="271"/>
    </location>
</feature>
<dbReference type="EMBL" id="FNEJ01000017">
    <property type="protein sequence ID" value="SDJ07090.1"/>
    <property type="molecule type" value="Genomic_DNA"/>
</dbReference>
<protein>
    <submittedName>
        <fullName evidence="5">Acetyl esterase</fullName>
    </submittedName>
</protein>
<dbReference type="InterPro" id="IPR002168">
    <property type="entry name" value="Lipase_GDXG_HIS_AS"/>
</dbReference>
<dbReference type="Pfam" id="PF07859">
    <property type="entry name" value="Abhydrolase_3"/>
    <property type="match status" value="1"/>
</dbReference>
<evidence type="ECO:0000256" key="3">
    <source>
        <dbReference type="PROSITE-ProRule" id="PRU10038"/>
    </source>
</evidence>
<evidence type="ECO:0000256" key="1">
    <source>
        <dbReference type="ARBA" id="ARBA00010515"/>
    </source>
</evidence>
<evidence type="ECO:0000259" key="4">
    <source>
        <dbReference type="Pfam" id="PF07859"/>
    </source>
</evidence>
<sequence>MPPMPTEPEILDFIGQVARFYPDDAVAAPVTQQRIWYDALCRAFDRPLPEGLNWQDGTEAGVPVRRYQPAQIRHDATVLYLHGGGFVVGSRDSHHAICGEIAAALGVALIAVDYRLAPEHRWPAASQDGAAVLDALLRAGRQVVLAGDSAGGQLAAGLALQQDPGRLRGLALVYPALGGDPHGGSYSQMAEAPGLSTQDVLYYRDILQAPPEDPVAHPLRAKDLSGLPPTFVSAARFDPLRDDAAAFAARLIAADVACSYRCEPQMVHGWLRARHMSPGAKAGFAALLHGLGGLLG</sequence>
<comment type="similarity">
    <text evidence="1">Belongs to the 'GDXG' lipolytic enzyme family.</text>
</comment>
<reference evidence="5 6" key="1">
    <citation type="submission" date="2016-10" db="EMBL/GenBank/DDBJ databases">
        <authorList>
            <person name="de Groot N.N."/>
        </authorList>
    </citation>
    <scope>NUCLEOTIDE SEQUENCE [LARGE SCALE GENOMIC DNA]</scope>
    <source>
        <strain evidence="5 6">DSM 26424</strain>
    </source>
</reference>
<dbReference type="PROSITE" id="PS01173">
    <property type="entry name" value="LIPASE_GDXG_HIS"/>
    <property type="match status" value="1"/>
</dbReference>
<dbReference type="PANTHER" id="PTHR48081:SF8">
    <property type="entry name" value="ALPHA_BETA HYDROLASE FOLD-3 DOMAIN-CONTAINING PROTEIN-RELATED"/>
    <property type="match status" value="1"/>
</dbReference>
<accession>A0A1G8QSE2</accession>
<dbReference type="OrthoDB" id="9806180at2"/>
<dbReference type="InterPro" id="IPR033140">
    <property type="entry name" value="Lipase_GDXG_put_SER_AS"/>
</dbReference>
<dbReference type="STRING" id="555512.SAMN04487993_10175"/>
<dbReference type="InterPro" id="IPR050300">
    <property type="entry name" value="GDXG_lipolytic_enzyme"/>
</dbReference>
<dbReference type="InterPro" id="IPR029058">
    <property type="entry name" value="AB_hydrolase_fold"/>
</dbReference>
<proteinExistence type="inferred from homology"/>
<organism evidence="5 6">
    <name type="scientific">Salipiger marinus</name>
    <dbReference type="NCBI Taxonomy" id="555512"/>
    <lineage>
        <taxon>Bacteria</taxon>
        <taxon>Pseudomonadati</taxon>
        <taxon>Pseudomonadota</taxon>
        <taxon>Alphaproteobacteria</taxon>
        <taxon>Rhodobacterales</taxon>
        <taxon>Roseobacteraceae</taxon>
        <taxon>Salipiger</taxon>
    </lineage>
</organism>
<evidence type="ECO:0000313" key="6">
    <source>
        <dbReference type="Proteomes" id="UP000199093"/>
    </source>
</evidence>
<dbReference type="PANTHER" id="PTHR48081">
    <property type="entry name" value="AB HYDROLASE SUPERFAMILY PROTEIN C4A8.06C"/>
    <property type="match status" value="1"/>
</dbReference>
<dbReference type="GO" id="GO:0016787">
    <property type="term" value="F:hydrolase activity"/>
    <property type="evidence" value="ECO:0007669"/>
    <property type="project" value="UniProtKB-KW"/>
</dbReference>
<dbReference type="AlphaFoldDB" id="A0A1G8QSE2"/>
<dbReference type="SUPFAM" id="SSF53474">
    <property type="entry name" value="alpha/beta-Hydrolases"/>
    <property type="match status" value="1"/>
</dbReference>
<dbReference type="RefSeq" id="WP_089849487.1">
    <property type="nucleotide sequence ID" value="NZ_FNEJ01000017.1"/>
</dbReference>
<dbReference type="Gene3D" id="3.40.50.1820">
    <property type="entry name" value="alpha/beta hydrolase"/>
    <property type="match status" value="1"/>
</dbReference>
<dbReference type="InterPro" id="IPR013094">
    <property type="entry name" value="AB_hydrolase_3"/>
</dbReference>
<gene>
    <name evidence="5" type="ORF">SAMN04487993_10175</name>
</gene>
<feature type="active site" evidence="3">
    <location>
        <position position="149"/>
    </location>
</feature>
<dbReference type="Proteomes" id="UP000199093">
    <property type="component" value="Unassembled WGS sequence"/>
</dbReference>